<evidence type="ECO:0000313" key="3">
    <source>
        <dbReference type="Proteomes" id="UP001620597"/>
    </source>
</evidence>
<comment type="caution">
    <text evidence="2">The sequence shown here is derived from an EMBL/GenBank/DDBJ whole genome shotgun (WGS) entry which is preliminary data.</text>
</comment>
<gene>
    <name evidence="2" type="ORF">WG929_16855</name>
</gene>
<dbReference type="Proteomes" id="UP001620597">
    <property type="component" value="Unassembled WGS sequence"/>
</dbReference>
<keyword evidence="3" id="KW-1185">Reference proteome</keyword>
<feature type="region of interest" description="Disordered" evidence="1">
    <location>
        <begin position="1"/>
        <end position="20"/>
    </location>
</feature>
<reference evidence="2 3" key="1">
    <citation type="submission" date="2024-03" db="EMBL/GenBank/DDBJ databases">
        <title>High-quality draft genome sequence of Oceanobacter sp. wDCs-4.</title>
        <authorList>
            <person name="Dong C."/>
        </authorList>
    </citation>
    <scope>NUCLEOTIDE SEQUENCE [LARGE SCALE GENOMIC DNA]</scope>
    <source>
        <strain evidence="3">wDCs-4</strain>
    </source>
</reference>
<evidence type="ECO:0000313" key="2">
    <source>
        <dbReference type="EMBL" id="MFK4754084.1"/>
    </source>
</evidence>
<organism evidence="2 3">
    <name type="scientific">Oceanobacter antarcticus</name>
    <dbReference type="NCBI Taxonomy" id="3133425"/>
    <lineage>
        <taxon>Bacteria</taxon>
        <taxon>Pseudomonadati</taxon>
        <taxon>Pseudomonadota</taxon>
        <taxon>Gammaproteobacteria</taxon>
        <taxon>Oceanospirillales</taxon>
        <taxon>Oceanospirillaceae</taxon>
        <taxon>Oceanobacter</taxon>
    </lineage>
</organism>
<evidence type="ECO:0000256" key="1">
    <source>
        <dbReference type="SAM" id="MobiDB-lite"/>
    </source>
</evidence>
<protein>
    <submittedName>
        <fullName evidence="2">Uncharacterized protein</fullName>
    </submittedName>
</protein>
<proteinExistence type="predicted"/>
<accession>A0ABW8NM70</accession>
<dbReference type="RefSeq" id="WP_416207038.1">
    <property type="nucleotide sequence ID" value="NZ_JBBKTX010000024.1"/>
</dbReference>
<name>A0ABW8NM70_9GAMM</name>
<sequence length="201" mass="22927">MTTHDRHSISGQARPEDKEMDWSQIGETLAMLALAVAQIETSLTEGGQSVDKLSTNFTGMANNTLRILQITRDEPLQAEEPTASRLRSEIHQIATEVNQEIQEAIIAFQFYDRLTQRLDHVSRSLEHMGHLMADGGSRYQPNAWQGLQQEIKGYYTMEAERIMFEQIMAGKSVAEALKIYHHHFRQSANDTFDTTDEIELF</sequence>
<dbReference type="EMBL" id="JBBKTX010000024">
    <property type="protein sequence ID" value="MFK4754084.1"/>
    <property type="molecule type" value="Genomic_DNA"/>
</dbReference>